<dbReference type="RefSeq" id="WP_103934423.1">
    <property type="nucleotide sequence ID" value="NZ_FNVA01000006.1"/>
</dbReference>
<gene>
    <name evidence="1" type="ORF">SAMN05421819_3574</name>
</gene>
<proteinExistence type="predicted"/>
<dbReference type="AlphaFoldDB" id="A0A1H6B7W2"/>
<reference evidence="1 2" key="1">
    <citation type="submission" date="2016-10" db="EMBL/GenBank/DDBJ databases">
        <authorList>
            <person name="de Groot N.N."/>
        </authorList>
    </citation>
    <scope>NUCLEOTIDE SEQUENCE [LARGE SCALE GENOMIC DNA]</scope>
    <source>
        <strain evidence="1 2">DSM 22489</strain>
    </source>
</reference>
<sequence>MQLVNGFPRRNRIDLQTRGEKVIREAILAIEMLGADQLLTEAVILLGEAQTKVADWAEATGNLDVA</sequence>
<keyword evidence="2" id="KW-1185">Reference proteome</keyword>
<evidence type="ECO:0000313" key="1">
    <source>
        <dbReference type="EMBL" id="SEG56485.1"/>
    </source>
</evidence>
<dbReference type="EMBL" id="FNVA01000006">
    <property type="protein sequence ID" value="SEG56485.1"/>
    <property type="molecule type" value="Genomic_DNA"/>
</dbReference>
<accession>A0A1H6B7W2</accession>
<name>A0A1H6B7W2_9BACT</name>
<dbReference type="Proteomes" id="UP000236728">
    <property type="component" value="Unassembled WGS sequence"/>
</dbReference>
<organism evidence="1 2">
    <name type="scientific">Bryocella elongata</name>
    <dbReference type="NCBI Taxonomy" id="863522"/>
    <lineage>
        <taxon>Bacteria</taxon>
        <taxon>Pseudomonadati</taxon>
        <taxon>Acidobacteriota</taxon>
        <taxon>Terriglobia</taxon>
        <taxon>Terriglobales</taxon>
        <taxon>Acidobacteriaceae</taxon>
        <taxon>Bryocella</taxon>
    </lineage>
</organism>
<protein>
    <submittedName>
        <fullName evidence="1">Uncharacterized protein</fullName>
    </submittedName>
</protein>
<evidence type="ECO:0000313" key="2">
    <source>
        <dbReference type="Proteomes" id="UP000236728"/>
    </source>
</evidence>
<dbReference type="OrthoDB" id="9964229at2"/>